<dbReference type="Proteomes" id="UP000735302">
    <property type="component" value="Unassembled WGS sequence"/>
</dbReference>
<keyword evidence="3" id="KW-1185">Reference proteome</keyword>
<dbReference type="AlphaFoldDB" id="A0AAV3YRX7"/>
<evidence type="ECO:0000313" key="2">
    <source>
        <dbReference type="EMBL" id="GFN85241.1"/>
    </source>
</evidence>
<accession>A0AAV3YRX7</accession>
<feature type="domain" description="MAM" evidence="1">
    <location>
        <begin position="1"/>
        <end position="29"/>
    </location>
</feature>
<comment type="caution">
    <text evidence="2">The sequence shown here is derived from an EMBL/GenBank/DDBJ whole genome shotgun (WGS) entry which is preliminary data.</text>
</comment>
<sequence>MFEAVKGTSNKGDIAIDDVTFLNGRPCSSSDHATTHVYSTVFPTPRVCVLPAANAPLVHSLASQHA</sequence>
<gene>
    <name evidence="2" type="ORF">PoB_001174700</name>
</gene>
<reference evidence="2 3" key="1">
    <citation type="journal article" date="2021" name="Elife">
        <title>Chloroplast acquisition without the gene transfer in kleptoplastic sea slugs, Plakobranchus ocellatus.</title>
        <authorList>
            <person name="Maeda T."/>
            <person name="Takahashi S."/>
            <person name="Yoshida T."/>
            <person name="Shimamura S."/>
            <person name="Takaki Y."/>
            <person name="Nagai Y."/>
            <person name="Toyoda A."/>
            <person name="Suzuki Y."/>
            <person name="Arimoto A."/>
            <person name="Ishii H."/>
            <person name="Satoh N."/>
            <person name="Nishiyama T."/>
            <person name="Hasebe M."/>
            <person name="Maruyama T."/>
            <person name="Minagawa J."/>
            <person name="Obokata J."/>
            <person name="Shigenobu S."/>
        </authorList>
    </citation>
    <scope>NUCLEOTIDE SEQUENCE [LARGE SCALE GENOMIC DNA]</scope>
</reference>
<organism evidence="2 3">
    <name type="scientific">Plakobranchus ocellatus</name>
    <dbReference type="NCBI Taxonomy" id="259542"/>
    <lineage>
        <taxon>Eukaryota</taxon>
        <taxon>Metazoa</taxon>
        <taxon>Spiralia</taxon>
        <taxon>Lophotrochozoa</taxon>
        <taxon>Mollusca</taxon>
        <taxon>Gastropoda</taxon>
        <taxon>Heterobranchia</taxon>
        <taxon>Euthyneura</taxon>
        <taxon>Panpulmonata</taxon>
        <taxon>Sacoglossa</taxon>
        <taxon>Placobranchoidea</taxon>
        <taxon>Plakobranchidae</taxon>
        <taxon>Plakobranchus</taxon>
    </lineage>
</organism>
<dbReference type="PROSITE" id="PS50060">
    <property type="entry name" value="MAM_2"/>
    <property type="match status" value="1"/>
</dbReference>
<dbReference type="InterPro" id="IPR000998">
    <property type="entry name" value="MAM_dom"/>
</dbReference>
<proteinExistence type="predicted"/>
<protein>
    <recommendedName>
        <fullName evidence="1">MAM domain-containing protein</fullName>
    </recommendedName>
</protein>
<dbReference type="GO" id="GO:0016020">
    <property type="term" value="C:membrane"/>
    <property type="evidence" value="ECO:0007669"/>
    <property type="project" value="InterPro"/>
</dbReference>
<dbReference type="Gene3D" id="2.60.120.200">
    <property type="match status" value="1"/>
</dbReference>
<dbReference type="EMBL" id="BLXT01001388">
    <property type="protein sequence ID" value="GFN85241.1"/>
    <property type="molecule type" value="Genomic_DNA"/>
</dbReference>
<name>A0AAV3YRX7_9GAST</name>
<evidence type="ECO:0000259" key="1">
    <source>
        <dbReference type="PROSITE" id="PS50060"/>
    </source>
</evidence>
<evidence type="ECO:0000313" key="3">
    <source>
        <dbReference type="Proteomes" id="UP000735302"/>
    </source>
</evidence>